<dbReference type="Pfam" id="PF19545">
    <property type="entry name" value="DUF6069"/>
    <property type="match status" value="1"/>
</dbReference>
<dbReference type="RefSeq" id="WP_155843456.1">
    <property type="nucleotide sequence ID" value="NZ_BAAAIA010000008.1"/>
</dbReference>
<proteinExistence type="predicted"/>
<gene>
    <name evidence="2" type="ORF">GLX25_15820</name>
</gene>
<dbReference type="Proteomes" id="UP000480122">
    <property type="component" value="Unassembled WGS sequence"/>
</dbReference>
<keyword evidence="1" id="KW-0472">Membrane</keyword>
<feature type="transmembrane region" description="Helical" evidence="1">
    <location>
        <begin position="106"/>
        <end position="128"/>
    </location>
</feature>
<comment type="caution">
    <text evidence="2">The sequence shown here is derived from an EMBL/GenBank/DDBJ whole genome shotgun (WGS) entry which is preliminary data.</text>
</comment>
<feature type="transmembrane region" description="Helical" evidence="1">
    <location>
        <begin position="48"/>
        <end position="70"/>
    </location>
</feature>
<accession>A0A7C9M001</accession>
<keyword evidence="3" id="KW-1185">Reference proteome</keyword>
<dbReference type="InterPro" id="IPR045713">
    <property type="entry name" value="DUF6069"/>
</dbReference>
<evidence type="ECO:0000313" key="2">
    <source>
        <dbReference type="EMBL" id="MUN08577.1"/>
    </source>
</evidence>
<organism evidence="2 3">
    <name type="scientific">Agromyces luteolus</name>
    <dbReference type="NCBI Taxonomy" id="88373"/>
    <lineage>
        <taxon>Bacteria</taxon>
        <taxon>Bacillati</taxon>
        <taxon>Actinomycetota</taxon>
        <taxon>Actinomycetes</taxon>
        <taxon>Micrococcales</taxon>
        <taxon>Microbacteriaceae</taxon>
        <taxon>Agromyces</taxon>
    </lineage>
</organism>
<evidence type="ECO:0000313" key="3">
    <source>
        <dbReference type="Proteomes" id="UP000480122"/>
    </source>
</evidence>
<keyword evidence="1" id="KW-1133">Transmembrane helix</keyword>
<dbReference type="OrthoDB" id="4265116at2"/>
<protein>
    <submittedName>
        <fullName evidence="2">Uncharacterized protein</fullName>
    </submittedName>
</protein>
<evidence type="ECO:0000256" key="1">
    <source>
        <dbReference type="SAM" id="Phobius"/>
    </source>
</evidence>
<sequence length="137" mass="14599">MDTATETTYRASKAIPLSAGIVALTASLANALIAWAGLALGAPATGGILPMSYITLTVIAAIAGAVGWHLINRYARRPRRVLTWLVPTFLVVSFVPDILVGISMGWILAVTLMIMHVATLAIGITVYARLMRVPEER</sequence>
<keyword evidence="1" id="KW-0812">Transmembrane</keyword>
<feature type="transmembrane region" description="Helical" evidence="1">
    <location>
        <begin position="82"/>
        <end position="100"/>
    </location>
</feature>
<name>A0A7C9M001_9MICO</name>
<dbReference type="AlphaFoldDB" id="A0A7C9M001"/>
<reference evidence="2 3" key="1">
    <citation type="submission" date="2019-11" db="EMBL/GenBank/DDBJ databases">
        <title>Agromyces kandeliae sp. nov., isolated from mangrove soil.</title>
        <authorList>
            <person name="Wang R."/>
        </authorList>
    </citation>
    <scope>NUCLEOTIDE SEQUENCE [LARGE SCALE GENOMIC DNA]</scope>
    <source>
        <strain evidence="2 3">JCM 11431</strain>
    </source>
</reference>
<feature type="transmembrane region" description="Helical" evidence="1">
    <location>
        <begin position="21"/>
        <end position="42"/>
    </location>
</feature>
<dbReference type="EMBL" id="WODA01000025">
    <property type="protein sequence ID" value="MUN08577.1"/>
    <property type="molecule type" value="Genomic_DNA"/>
</dbReference>